<dbReference type="HAMAP" id="MF_01114">
    <property type="entry name" value="RecX"/>
    <property type="match status" value="1"/>
</dbReference>
<evidence type="ECO:0000313" key="10">
    <source>
        <dbReference type="EMBL" id="MBB6690243.1"/>
    </source>
</evidence>
<dbReference type="InterPro" id="IPR053924">
    <property type="entry name" value="RecX_HTH_2nd"/>
</dbReference>
<comment type="caution">
    <text evidence="10">The sequence shown here is derived from an EMBL/GenBank/DDBJ whole genome shotgun (WGS) entry which is preliminary data.</text>
</comment>
<reference evidence="10 11" key="1">
    <citation type="submission" date="2020-08" db="EMBL/GenBank/DDBJ databases">
        <title>Cohnella phylogeny.</title>
        <authorList>
            <person name="Dunlap C."/>
        </authorList>
    </citation>
    <scope>NUCLEOTIDE SEQUENCE [LARGE SCALE GENOMIC DNA]</scope>
    <source>
        <strain evidence="10 11">DSM 25239</strain>
    </source>
</reference>
<sequence>MRRRDEEQKKEWDGAATESGDGRSDLDSAASEAGLQAVGAVVAASEAGLQADGAVVTAVEADPKRRAMYRITVAVAGGAEPELLSVHEDTLIEWRLLKGRTLTTEEWAALRKTEEVEQAYRASLNMLDRKARTKKELETALKRKGHSPEAIAACLDRLTSHRLVDDTAYAKRYAEQKVANQRKGSRLVRQELLQRGVKKNDVEQAISSLDAKAERRSALELARKRWPSTKGDTRREREYRLMAVLQRRGYPAGVALEAVKKAADEAGDSRGSEGSDWDGIDEAMDTGMYGAYEE</sequence>
<dbReference type="GO" id="GO:0005737">
    <property type="term" value="C:cytoplasm"/>
    <property type="evidence" value="ECO:0007669"/>
    <property type="project" value="UniProtKB-SubCell"/>
</dbReference>
<comment type="similarity">
    <text evidence="2 5">Belongs to the RecX family.</text>
</comment>
<feature type="domain" description="RecX first three-helical" evidence="9">
    <location>
        <begin position="119"/>
        <end position="158"/>
    </location>
</feature>
<dbReference type="InterPro" id="IPR053925">
    <property type="entry name" value="RecX_HTH_3rd"/>
</dbReference>
<evidence type="ECO:0000313" key="11">
    <source>
        <dbReference type="Proteomes" id="UP000553776"/>
    </source>
</evidence>
<evidence type="ECO:0000256" key="3">
    <source>
        <dbReference type="ARBA" id="ARBA00018111"/>
    </source>
</evidence>
<gene>
    <name evidence="5" type="primary">recX</name>
    <name evidence="10" type="ORF">H7B90_02405</name>
</gene>
<dbReference type="InterPro" id="IPR036388">
    <property type="entry name" value="WH-like_DNA-bd_sf"/>
</dbReference>
<dbReference type="EMBL" id="JACJVR010000005">
    <property type="protein sequence ID" value="MBB6690243.1"/>
    <property type="molecule type" value="Genomic_DNA"/>
</dbReference>
<dbReference type="GO" id="GO:0006282">
    <property type="term" value="P:regulation of DNA repair"/>
    <property type="evidence" value="ECO:0007669"/>
    <property type="project" value="UniProtKB-UniRule"/>
</dbReference>
<evidence type="ECO:0000256" key="1">
    <source>
        <dbReference type="ARBA" id="ARBA00004496"/>
    </source>
</evidence>
<evidence type="ECO:0000259" key="8">
    <source>
        <dbReference type="Pfam" id="PF21981"/>
    </source>
</evidence>
<dbReference type="PANTHER" id="PTHR33602">
    <property type="entry name" value="REGULATORY PROTEIN RECX FAMILY PROTEIN"/>
    <property type="match status" value="1"/>
</dbReference>
<feature type="compositionally biased region" description="Basic and acidic residues" evidence="6">
    <location>
        <begin position="263"/>
        <end position="273"/>
    </location>
</feature>
<feature type="domain" description="RecX second three-helical" evidence="7">
    <location>
        <begin position="165"/>
        <end position="206"/>
    </location>
</feature>
<keyword evidence="4 5" id="KW-0963">Cytoplasm</keyword>
<dbReference type="Pfam" id="PF21982">
    <property type="entry name" value="RecX_HTH1"/>
    <property type="match status" value="1"/>
</dbReference>
<protein>
    <recommendedName>
        <fullName evidence="3 5">Regulatory protein RecX</fullName>
    </recommendedName>
</protein>
<dbReference type="InterPro" id="IPR053926">
    <property type="entry name" value="RecX_HTH_1st"/>
</dbReference>
<feature type="compositionally biased region" description="Acidic residues" evidence="6">
    <location>
        <begin position="275"/>
        <end position="284"/>
    </location>
</feature>
<feature type="region of interest" description="Disordered" evidence="6">
    <location>
        <begin position="1"/>
        <end position="30"/>
    </location>
</feature>
<dbReference type="Pfam" id="PF02631">
    <property type="entry name" value="RecX_HTH2"/>
    <property type="match status" value="1"/>
</dbReference>
<accession>A0A841TVN7</accession>
<evidence type="ECO:0000256" key="5">
    <source>
        <dbReference type="HAMAP-Rule" id="MF_01114"/>
    </source>
</evidence>
<keyword evidence="11" id="KW-1185">Reference proteome</keyword>
<evidence type="ECO:0000256" key="2">
    <source>
        <dbReference type="ARBA" id="ARBA00009695"/>
    </source>
</evidence>
<evidence type="ECO:0000256" key="4">
    <source>
        <dbReference type="ARBA" id="ARBA00022490"/>
    </source>
</evidence>
<feature type="domain" description="RecX third three-helical" evidence="8">
    <location>
        <begin position="217"/>
        <end position="258"/>
    </location>
</feature>
<feature type="region of interest" description="Disordered" evidence="6">
    <location>
        <begin position="263"/>
        <end position="294"/>
    </location>
</feature>
<dbReference type="Pfam" id="PF21981">
    <property type="entry name" value="RecX_HTH3"/>
    <property type="match status" value="1"/>
</dbReference>
<evidence type="ECO:0000259" key="9">
    <source>
        <dbReference type="Pfam" id="PF21982"/>
    </source>
</evidence>
<organism evidence="10 11">
    <name type="scientific">Cohnella xylanilytica</name>
    <dbReference type="NCBI Taxonomy" id="557555"/>
    <lineage>
        <taxon>Bacteria</taxon>
        <taxon>Bacillati</taxon>
        <taxon>Bacillota</taxon>
        <taxon>Bacilli</taxon>
        <taxon>Bacillales</taxon>
        <taxon>Paenibacillaceae</taxon>
        <taxon>Cohnella</taxon>
    </lineage>
</organism>
<evidence type="ECO:0000256" key="6">
    <source>
        <dbReference type="SAM" id="MobiDB-lite"/>
    </source>
</evidence>
<comment type="subcellular location">
    <subcellularLocation>
        <location evidence="1 5">Cytoplasm</location>
    </subcellularLocation>
</comment>
<comment type="function">
    <text evidence="5">Modulates RecA activity.</text>
</comment>
<proteinExistence type="inferred from homology"/>
<evidence type="ECO:0000259" key="7">
    <source>
        <dbReference type="Pfam" id="PF02631"/>
    </source>
</evidence>
<dbReference type="AlphaFoldDB" id="A0A841TVN7"/>
<name>A0A841TVN7_9BACL</name>
<dbReference type="Gene3D" id="1.10.10.10">
    <property type="entry name" value="Winged helix-like DNA-binding domain superfamily/Winged helix DNA-binding domain"/>
    <property type="match status" value="3"/>
</dbReference>
<dbReference type="InterPro" id="IPR003783">
    <property type="entry name" value="Regulatory_RecX"/>
</dbReference>
<dbReference type="Proteomes" id="UP000553776">
    <property type="component" value="Unassembled WGS sequence"/>
</dbReference>
<feature type="compositionally biased region" description="Basic and acidic residues" evidence="6">
    <location>
        <begin position="1"/>
        <end position="13"/>
    </location>
</feature>
<dbReference type="PANTHER" id="PTHR33602:SF1">
    <property type="entry name" value="REGULATORY PROTEIN RECX FAMILY PROTEIN"/>
    <property type="match status" value="1"/>
</dbReference>
<dbReference type="RefSeq" id="WP_185134268.1">
    <property type="nucleotide sequence ID" value="NZ_BORM01000005.1"/>
</dbReference>